<comment type="caution">
    <text evidence="1">The sequence shown here is derived from an EMBL/GenBank/DDBJ whole genome shotgun (WGS) entry which is preliminary data.</text>
</comment>
<evidence type="ECO:0000313" key="1">
    <source>
        <dbReference type="EMBL" id="KAI6657122.1"/>
    </source>
</evidence>
<dbReference type="EMBL" id="JAKMXF010000122">
    <property type="protein sequence ID" value="KAI6657122.1"/>
    <property type="molecule type" value="Genomic_DNA"/>
</dbReference>
<dbReference type="Proteomes" id="UP001165289">
    <property type="component" value="Unassembled WGS sequence"/>
</dbReference>
<protein>
    <submittedName>
        <fullName evidence="1">Uncharacterized protein</fullName>
    </submittedName>
</protein>
<dbReference type="AlphaFoldDB" id="A0AAV7K794"/>
<sequence length="67" mass="7661">MSDTMEPSCEEILEWECLDTKSLLMTNMSIFCCLKMSKLHLTPQRSPTVNTISLAGRKFFSVVMLRS</sequence>
<organism evidence="1 2">
    <name type="scientific">Oopsacas minuta</name>
    <dbReference type="NCBI Taxonomy" id="111878"/>
    <lineage>
        <taxon>Eukaryota</taxon>
        <taxon>Metazoa</taxon>
        <taxon>Porifera</taxon>
        <taxon>Hexactinellida</taxon>
        <taxon>Hexasterophora</taxon>
        <taxon>Lyssacinosida</taxon>
        <taxon>Leucopsacidae</taxon>
        <taxon>Oopsacas</taxon>
    </lineage>
</organism>
<accession>A0AAV7K794</accession>
<keyword evidence="2" id="KW-1185">Reference proteome</keyword>
<reference evidence="1 2" key="1">
    <citation type="journal article" date="2023" name="BMC Biol.">
        <title>The compact genome of the sponge Oopsacas minuta (Hexactinellida) is lacking key metazoan core genes.</title>
        <authorList>
            <person name="Santini S."/>
            <person name="Schenkelaars Q."/>
            <person name="Jourda C."/>
            <person name="Duchesne M."/>
            <person name="Belahbib H."/>
            <person name="Rocher C."/>
            <person name="Selva M."/>
            <person name="Riesgo A."/>
            <person name="Vervoort M."/>
            <person name="Leys S.P."/>
            <person name="Kodjabachian L."/>
            <person name="Le Bivic A."/>
            <person name="Borchiellini C."/>
            <person name="Claverie J.M."/>
            <person name="Renard E."/>
        </authorList>
    </citation>
    <scope>NUCLEOTIDE SEQUENCE [LARGE SCALE GENOMIC DNA]</scope>
    <source>
        <strain evidence="1">SPO-2</strain>
    </source>
</reference>
<evidence type="ECO:0000313" key="2">
    <source>
        <dbReference type="Proteomes" id="UP001165289"/>
    </source>
</evidence>
<gene>
    <name evidence="1" type="ORF">LOD99_15908</name>
</gene>
<name>A0AAV7K794_9METZ</name>
<proteinExistence type="predicted"/>